<dbReference type="PROSITE" id="PS50262">
    <property type="entry name" value="G_PROTEIN_RECEP_F1_2"/>
    <property type="match status" value="1"/>
</dbReference>
<keyword evidence="8" id="KW-0325">Glycoprotein</keyword>
<feature type="domain" description="G-protein coupled receptors family 1 profile" evidence="11">
    <location>
        <begin position="60"/>
        <end position="329"/>
    </location>
</feature>
<dbReference type="InterPro" id="IPR017452">
    <property type="entry name" value="GPCR_Rhodpsn_7TM"/>
</dbReference>
<feature type="transmembrane region" description="Helical" evidence="10">
    <location>
        <begin position="305"/>
        <end position="324"/>
    </location>
</feature>
<feature type="transmembrane region" description="Helical" evidence="10">
    <location>
        <begin position="80"/>
        <end position="109"/>
    </location>
</feature>
<dbReference type="PANTHER" id="PTHR24246:SF27">
    <property type="entry name" value="ADENOSINE RECEPTOR, ISOFORM A"/>
    <property type="match status" value="1"/>
</dbReference>
<evidence type="ECO:0000256" key="3">
    <source>
        <dbReference type="ARBA" id="ARBA00022692"/>
    </source>
</evidence>
<proteinExistence type="predicted"/>
<keyword evidence="12" id="KW-1185">Reference proteome</keyword>
<evidence type="ECO:0000256" key="1">
    <source>
        <dbReference type="ARBA" id="ARBA00004651"/>
    </source>
</evidence>
<evidence type="ECO:0000256" key="2">
    <source>
        <dbReference type="ARBA" id="ARBA00022475"/>
    </source>
</evidence>
<dbReference type="GO" id="GO:0004930">
    <property type="term" value="F:G protein-coupled receptor activity"/>
    <property type="evidence" value="ECO:0007669"/>
    <property type="project" value="UniProtKB-KW"/>
</dbReference>
<evidence type="ECO:0000256" key="6">
    <source>
        <dbReference type="ARBA" id="ARBA00023136"/>
    </source>
</evidence>
<evidence type="ECO:0000256" key="10">
    <source>
        <dbReference type="SAM" id="Phobius"/>
    </source>
</evidence>
<organism evidence="12 13">
    <name type="scientific">Acrobeloides nanus</name>
    <dbReference type="NCBI Taxonomy" id="290746"/>
    <lineage>
        <taxon>Eukaryota</taxon>
        <taxon>Metazoa</taxon>
        <taxon>Ecdysozoa</taxon>
        <taxon>Nematoda</taxon>
        <taxon>Chromadorea</taxon>
        <taxon>Rhabditida</taxon>
        <taxon>Tylenchina</taxon>
        <taxon>Cephalobomorpha</taxon>
        <taxon>Cephaloboidea</taxon>
        <taxon>Cephalobidae</taxon>
        <taxon>Acrobeloides</taxon>
    </lineage>
</organism>
<reference evidence="13" key="1">
    <citation type="submission" date="2022-11" db="UniProtKB">
        <authorList>
            <consortium name="WormBaseParasite"/>
        </authorList>
    </citation>
    <scope>IDENTIFICATION</scope>
</reference>
<keyword evidence="7" id="KW-0675">Receptor</keyword>
<feature type="transmembrane region" description="Helical" evidence="10">
    <location>
        <begin position="46"/>
        <end position="68"/>
    </location>
</feature>
<feature type="transmembrane region" description="Helical" evidence="10">
    <location>
        <begin position="213"/>
        <end position="238"/>
    </location>
</feature>
<dbReference type="CDD" id="cd00637">
    <property type="entry name" value="7tm_classA_rhodopsin-like"/>
    <property type="match status" value="1"/>
</dbReference>
<evidence type="ECO:0000259" key="11">
    <source>
        <dbReference type="PROSITE" id="PS50262"/>
    </source>
</evidence>
<dbReference type="Pfam" id="PF00001">
    <property type="entry name" value="7tm_1"/>
    <property type="match status" value="1"/>
</dbReference>
<evidence type="ECO:0000256" key="7">
    <source>
        <dbReference type="ARBA" id="ARBA00023170"/>
    </source>
</evidence>
<evidence type="ECO:0000313" key="13">
    <source>
        <dbReference type="WBParaSite" id="ACRNAN_scaffold261.g13539.t1"/>
    </source>
</evidence>
<comment type="subcellular location">
    <subcellularLocation>
        <location evidence="1">Cell membrane</location>
        <topology evidence="1">Multi-pass membrane protein</topology>
    </subcellularLocation>
</comment>
<dbReference type="AlphaFoldDB" id="A0A914DIG6"/>
<dbReference type="GO" id="GO:0005886">
    <property type="term" value="C:plasma membrane"/>
    <property type="evidence" value="ECO:0007669"/>
    <property type="project" value="UniProtKB-SubCell"/>
</dbReference>
<evidence type="ECO:0000313" key="12">
    <source>
        <dbReference type="Proteomes" id="UP000887540"/>
    </source>
</evidence>
<dbReference type="WBParaSite" id="ACRNAN_scaffold261.g13539.t1">
    <property type="protein sequence ID" value="ACRNAN_scaffold261.g13539.t1"/>
    <property type="gene ID" value="ACRNAN_scaffold261.g13539"/>
</dbReference>
<keyword evidence="3 10" id="KW-0812">Transmembrane</keyword>
<keyword evidence="2" id="KW-1003">Cell membrane</keyword>
<dbReference type="Gene3D" id="1.20.1070.10">
    <property type="entry name" value="Rhodopsin 7-helix transmembrane proteins"/>
    <property type="match status" value="1"/>
</dbReference>
<evidence type="ECO:0000256" key="5">
    <source>
        <dbReference type="ARBA" id="ARBA00023040"/>
    </source>
</evidence>
<feature type="transmembrane region" description="Helical" evidence="10">
    <location>
        <begin position="269"/>
        <end position="293"/>
    </location>
</feature>
<accession>A0A914DIG6</accession>
<keyword evidence="5" id="KW-0297">G-protein coupled receptor</keyword>
<evidence type="ECO:0000256" key="9">
    <source>
        <dbReference type="ARBA" id="ARBA00023224"/>
    </source>
</evidence>
<dbReference type="SUPFAM" id="SSF81321">
    <property type="entry name" value="Family A G protein-coupled receptor-like"/>
    <property type="match status" value="1"/>
</dbReference>
<dbReference type="Proteomes" id="UP000887540">
    <property type="component" value="Unplaced"/>
</dbReference>
<protein>
    <submittedName>
        <fullName evidence="13">G-protein coupled receptors family 1 profile domain-containing protein</fullName>
    </submittedName>
</protein>
<keyword evidence="6 10" id="KW-0472">Membrane</keyword>
<keyword evidence="4 10" id="KW-1133">Transmembrane helix</keyword>
<feature type="transmembrane region" description="Helical" evidence="10">
    <location>
        <begin position="172"/>
        <end position="193"/>
    </location>
</feature>
<name>A0A914DIG6_9BILA</name>
<feature type="transmembrane region" description="Helical" evidence="10">
    <location>
        <begin position="129"/>
        <end position="151"/>
    </location>
</feature>
<evidence type="ECO:0000256" key="8">
    <source>
        <dbReference type="ARBA" id="ARBA00023180"/>
    </source>
</evidence>
<sequence>MAESREIEYDAPRAATYLDYYIEPSTSAVDTNEEAAPVPVFPQLPIFEASILMSALAFMALVVNLYLLNCSRYLRRPVGVNLMLCVSLTAADAACAQFYILSNLVNILLPYLMDQGSVISNCFTLLIEVLKISTFFASVLTLLILALNHYIGIVHPLHRYAISAASVKCAMMLAYIVPIFAFITLFSVFPGGFRAEKAFAFFSKDGCEGGQIFQIFIVRLIIVSPFITFVLIISFLYVHILFHMGKVSKDPLLRNSQSGRQKRASNRRLHVTIFLLAGSAIIGWLPTLLQYVLLCRSCVIQLQPIYAFYVGVTSQIVNVLKLLFDGFIYASRLLEMRYAIWMFHRDICFWIPGLKAAAEIPSEFKRYLTETTEPRKSIRRSCDIVPKVSLTTRMSAGDCRSNSTSWTPDTQHRPVAISRSSCPEM</sequence>
<keyword evidence="9" id="KW-0807">Transducer</keyword>
<dbReference type="PANTHER" id="PTHR24246">
    <property type="entry name" value="OLFACTORY RECEPTOR AND ADENOSINE RECEPTOR"/>
    <property type="match status" value="1"/>
</dbReference>
<evidence type="ECO:0000256" key="4">
    <source>
        <dbReference type="ARBA" id="ARBA00022989"/>
    </source>
</evidence>
<dbReference type="InterPro" id="IPR000276">
    <property type="entry name" value="GPCR_Rhodpsn"/>
</dbReference>